<dbReference type="EMBL" id="JBHRSL010000001">
    <property type="protein sequence ID" value="MFC3050554.1"/>
    <property type="molecule type" value="Genomic_DNA"/>
</dbReference>
<feature type="domain" description="NAD-dependent epimerase/dehydratase" evidence="1">
    <location>
        <begin position="3"/>
        <end position="240"/>
    </location>
</feature>
<dbReference type="SUPFAM" id="SSF51735">
    <property type="entry name" value="NAD(P)-binding Rossmann-fold domains"/>
    <property type="match status" value="1"/>
</dbReference>
<protein>
    <submittedName>
        <fullName evidence="2">NAD-dependent epimerase/dehydratase family protein</fullName>
    </submittedName>
</protein>
<organism evidence="2 3">
    <name type="scientific">Kordiimonas pumila</name>
    <dbReference type="NCBI Taxonomy" id="2161677"/>
    <lineage>
        <taxon>Bacteria</taxon>
        <taxon>Pseudomonadati</taxon>
        <taxon>Pseudomonadota</taxon>
        <taxon>Alphaproteobacteria</taxon>
        <taxon>Kordiimonadales</taxon>
        <taxon>Kordiimonadaceae</taxon>
        <taxon>Kordiimonas</taxon>
    </lineage>
</organism>
<accession>A0ABV7D073</accession>
<dbReference type="PANTHER" id="PTHR43245">
    <property type="entry name" value="BIFUNCTIONAL POLYMYXIN RESISTANCE PROTEIN ARNA"/>
    <property type="match status" value="1"/>
</dbReference>
<evidence type="ECO:0000259" key="1">
    <source>
        <dbReference type="Pfam" id="PF01370"/>
    </source>
</evidence>
<proteinExistence type="predicted"/>
<dbReference type="InterPro" id="IPR001509">
    <property type="entry name" value="Epimerase_deHydtase"/>
</dbReference>
<dbReference type="CDD" id="cd08946">
    <property type="entry name" value="SDR_e"/>
    <property type="match status" value="1"/>
</dbReference>
<reference evidence="3" key="1">
    <citation type="journal article" date="2019" name="Int. J. Syst. Evol. Microbiol.">
        <title>The Global Catalogue of Microorganisms (GCM) 10K type strain sequencing project: providing services to taxonomists for standard genome sequencing and annotation.</title>
        <authorList>
            <consortium name="The Broad Institute Genomics Platform"/>
            <consortium name="The Broad Institute Genome Sequencing Center for Infectious Disease"/>
            <person name="Wu L."/>
            <person name="Ma J."/>
        </authorList>
    </citation>
    <scope>NUCLEOTIDE SEQUENCE [LARGE SCALE GENOMIC DNA]</scope>
    <source>
        <strain evidence="3">KCTC 62164</strain>
    </source>
</reference>
<evidence type="ECO:0000313" key="3">
    <source>
        <dbReference type="Proteomes" id="UP001595444"/>
    </source>
</evidence>
<dbReference type="Gene3D" id="3.40.50.720">
    <property type="entry name" value="NAD(P)-binding Rossmann-like Domain"/>
    <property type="match status" value="1"/>
</dbReference>
<dbReference type="Pfam" id="PF01370">
    <property type="entry name" value="Epimerase"/>
    <property type="match status" value="1"/>
</dbReference>
<name>A0ABV7D073_9PROT</name>
<comment type="caution">
    <text evidence="2">The sequence shown here is derived from an EMBL/GenBank/DDBJ whole genome shotgun (WGS) entry which is preliminary data.</text>
</comment>
<keyword evidence="3" id="KW-1185">Reference proteome</keyword>
<evidence type="ECO:0000313" key="2">
    <source>
        <dbReference type="EMBL" id="MFC3050554.1"/>
    </source>
</evidence>
<dbReference type="Proteomes" id="UP001595444">
    <property type="component" value="Unassembled WGS sequence"/>
</dbReference>
<dbReference type="InterPro" id="IPR050177">
    <property type="entry name" value="Lipid_A_modif_metabolic_enz"/>
</dbReference>
<dbReference type="RefSeq" id="WP_194214929.1">
    <property type="nucleotide sequence ID" value="NZ_CP061205.1"/>
</dbReference>
<sequence length="348" mass="37162">MKILITGNMGYVGSVLIPHLAQAIGPAAELTGVDNGYFMGDLTSYGPPPEVCLHTQIFADVRNITASELEGFDAVVHLAAVSNDPIGAEFEAATYAINQTATIELAQAAKAAGVKTFVFASSCSVYGAGPDALVAEDGVLAPQTAYAISKVEAEAQLCLLAGDSFRVTCLRFATACGFSPRLRLDLVVNDFTASALSTGSILLKSKGNAWRPFIAVSDMARAIEWGLIREGAVCEVVNVGHDSLTCKISDLAATVSQHIGNVAVKVDEAAQDDKRSYRVDFSKFQALAPDHQPLKTFPEIIEELVAGLRAFSFADAHFRAGNLIRLNRLSGYREKGQMTRDLRWGPYG</sequence>
<dbReference type="PANTHER" id="PTHR43245:SF23">
    <property type="entry name" value="NAD(P)-BINDING DOMAIN-CONTAINING PROTEIN"/>
    <property type="match status" value="1"/>
</dbReference>
<dbReference type="InterPro" id="IPR036291">
    <property type="entry name" value="NAD(P)-bd_dom_sf"/>
</dbReference>
<gene>
    <name evidence="2" type="ORF">ACFOKA_01405</name>
</gene>